<dbReference type="PRINTS" id="PR00385">
    <property type="entry name" value="P450"/>
</dbReference>
<dbReference type="SUPFAM" id="SSF48264">
    <property type="entry name" value="Cytochrome P450"/>
    <property type="match status" value="1"/>
</dbReference>
<name>A0AAD9JP43_9ANNE</name>
<dbReference type="GO" id="GO:0006082">
    <property type="term" value="P:organic acid metabolic process"/>
    <property type="evidence" value="ECO:0007669"/>
    <property type="project" value="TreeGrafter"/>
</dbReference>
<dbReference type="GO" id="GO:0020037">
    <property type="term" value="F:heme binding"/>
    <property type="evidence" value="ECO:0007669"/>
    <property type="project" value="InterPro"/>
</dbReference>
<keyword evidence="10" id="KW-0812">Transmembrane</keyword>
<keyword evidence="9" id="KW-0175">Coiled coil</keyword>
<keyword evidence="5 7" id="KW-0408">Iron</keyword>
<keyword evidence="8" id="KW-0503">Monooxygenase</keyword>
<dbReference type="InterPro" id="IPR036396">
    <property type="entry name" value="Cyt_P450_sf"/>
</dbReference>
<evidence type="ECO:0000256" key="9">
    <source>
        <dbReference type="SAM" id="Coils"/>
    </source>
</evidence>
<dbReference type="Proteomes" id="UP001208570">
    <property type="component" value="Unassembled WGS sequence"/>
</dbReference>
<dbReference type="InterPro" id="IPR017972">
    <property type="entry name" value="Cyt_P450_CS"/>
</dbReference>
<comment type="cofactor">
    <cofactor evidence="7">
        <name>heme</name>
        <dbReference type="ChEBI" id="CHEBI:30413"/>
    </cofactor>
</comment>
<comment type="subcellular location">
    <subcellularLocation>
        <location evidence="1">Membrane</location>
    </subcellularLocation>
</comment>
<keyword evidence="4 8" id="KW-0560">Oxidoreductase</keyword>
<evidence type="ECO:0000256" key="7">
    <source>
        <dbReference type="PIRSR" id="PIRSR602401-1"/>
    </source>
</evidence>
<gene>
    <name evidence="11" type="ORF">LSH36_208g04096</name>
</gene>
<dbReference type="FunFam" id="1.10.630.10:FF:000004">
    <property type="entry name" value="cytochrome P450 2D15 isoform X1"/>
    <property type="match status" value="1"/>
</dbReference>
<dbReference type="GO" id="GO:0016020">
    <property type="term" value="C:membrane"/>
    <property type="evidence" value="ECO:0007669"/>
    <property type="project" value="UniProtKB-SubCell"/>
</dbReference>
<dbReference type="Pfam" id="PF00067">
    <property type="entry name" value="p450"/>
    <property type="match status" value="1"/>
</dbReference>
<organism evidence="11 12">
    <name type="scientific">Paralvinella palmiformis</name>
    <dbReference type="NCBI Taxonomy" id="53620"/>
    <lineage>
        <taxon>Eukaryota</taxon>
        <taxon>Metazoa</taxon>
        <taxon>Spiralia</taxon>
        <taxon>Lophotrochozoa</taxon>
        <taxon>Annelida</taxon>
        <taxon>Polychaeta</taxon>
        <taxon>Sedentaria</taxon>
        <taxon>Canalipalpata</taxon>
        <taxon>Terebellida</taxon>
        <taxon>Terebelliformia</taxon>
        <taxon>Alvinellidae</taxon>
        <taxon>Paralvinella</taxon>
    </lineage>
</organism>
<comment type="similarity">
    <text evidence="2 8">Belongs to the cytochrome P450 family.</text>
</comment>
<evidence type="ECO:0000256" key="6">
    <source>
        <dbReference type="ARBA" id="ARBA00023136"/>
    </source>
</evidence>
<comment type="caution">
    <text evidence="11">The sequence shown here is derived from an EMBL/GenBank/DDBJ whole genome shotgun (WGS) entry which is preliminary data.</text>
</comment>
<evidence type="ECO:0000313" key="12">
    <source>
        <dbReference type="Proteomes" id="UP001208570"/>
    </source>
</evidence>
<dbReference type="PANTHER" id="PTHR24300">
    <property type="entry name" value="CYTOCHROME P450 508A4-RELATED"/>
    <property type="match status" value="1"/>
</dbReference>
<evidence type="ECO:0008006" key="13">
    <source>
        <dbReference type="Google" id="ProtNLM"/>
    </source>
</evidence>
<dbReference type="GO" id="GO:0016712">
    <property type="term" value="F:oxidoreductase activity, acting on paired donors, with incorporation or reduction of molecular oxygen, reduced flavin or flavoprotein as one donor, and incorporation of one atom of oxygen"/>
    <property type="evidence" value="ECO:0007669"/>
    <property type="project" value="TreeGrafter"/>
</dbReference>
<evidence type="ECO:0000256" key="2">
    <source>
        <dbReference type="ARBA" id="ARBA00010617"/>
    </source>
</evidence>
<evidence type="ECO:0000313" key="11">
    <source>
        <dbReference type="EMBL" id="KAK2156661.1"/>
    </source>
</evidence>
<dbReference type="GO" id="GO:0008395">
    <property type="term" value="F:steroid hydroxylase activity"/>
    <property type="evidence" value="ECO:0007669"/>
    <property type="project" value="TreeGrafter"/>
</dbReference>
<dbReference type="PROSITE" id="PS00086">
    <property type="entry name" value="CYTOCHROME_P450"/>
    <property type="match status" value="1"/>
</dbReference>
<evidence type="ECO:0000256" key="8">
    <source>
        <dbReference type="RuleBase" id="RU000461"/>
    </source>
</evidence>
<keyword evidence="3 7" id="KW-0479">Metal-binding</keyword>
<dbReference type="InterPro" id="IPR001128">
    <property type="entry name" value="Cyt_P450"/>
</dbReference>
<evidence type="ECO:0000256" key="3">
    <source>
        <dbReference type="ARBA" id="ARBA00022723"/>
    </source>
</evidence>
<feature type="coiled-coil region" evidence="9">
    <location>
        <begin position="239"/>
        <end position="270"/>
    </location>
</feature>
<evidence type="ECO:0000256" key="5">
    <source>
        <dbReference type="ARBA" id="ARBA00023004"/>
    </source>
</evidence>
<reference evidence="11" key="1">
    <citation type="journal article" date="2023" name="Mol. Biol. Evol.">
        <title>Third-Generation Sequencing Reveals the Adaptive Role of the Epigenome in Three Deep-Sea Polychaetes.</title>
        <authorList>
            <person name="Perez M."/>
            <person name="Aroh O."/>
            <person name="Sun Y."/>
            <person name="Lan Y."/>
            <person name="Juniper S.K."/>
            <person name="Young C.R."/>
            <person name="Angers B."/>
            <person name="Qian P.Y."/>
        </authorList>
    </citation>
    <scope>NUCLEOTIDE SEQUENCE</scope>
    <source>
        <strain evidence="11">P08H-3</strain>
    </source>
</reference>
<proteinExistence type="inferred from homology"/>
<keyword evidence="7 8" id="KW-0349">Heme</keyword>
<evidence type="ECO:0000256" key="4">
    <source>
        <dbReference type="ARBA" id="ARBA00023002"/>
    </source>
</evidence>
<keyword evidence="12" id="KW-1185">Reference proteome</keyword>
<dbReference type="AlphaFoldDB" id="A0AAD9JP43"/>
<dbReference type="InterPro" id="IPR050182">
    <property type="entry name" value="Cytochrome_P450_fam2"/>
</dbReference>
<feature type="transmembrane region" description="Helical" evidence="10">
    <location>
        <begin position="13"/>
        <end position="30"/>
    </location>
</feature>
<keyword evidence="10" id="KW-1133">Transmembrane helix</keyword>
<dbReference type="PANTHER" id="PTHR24300:SF403">
    <property type="entry name" value="CYTOCHROME P450 306A1"/>
    <property type="match status" value="1"/>
</dbReference>
<accession>A0AAD9JP43</accession>
<dbReference type="Gene3D" id="1.10.630.10">
    <property type="entry name" value="Cytochrome P450"/>
    <property type="match status" value="1"/>
</dbReference>
<dbReference type="GO" id="GO:0006805">
    <property type="term" value="P:xenobiotic metabolic process"/>
    <property type="evidence" value="ECO:0007669"/>
    <property type="project" value="TreeGrafter"/>
</dbReference>
<keyword evidence="6 10" id="KW-0472">Membrane</keyword>
<dbReference type="GO" id="GO:0005506">
    <property type="term" value="F:iron ion binding"/>
    <property type="evidence" value="ECO:0007669"/>
    <property type="project" value="InterPro"/>
</dbReference>
<dbReference type="GO" id="GO:0005737">
    <property type="term" value="C:cytoplasm"/>
    <property type="evidence" value="ECO:0007669"/>
    <property type="project" value="TreeGrafter"/>
</dbReference>
<feature type="binding site" description="axial binding residue" evidence="7">
    <location>
        <position position="444"/>
    </location>
    <ligand>
        <name>heme</name>
        <dbReference type="ChEBI" id="CHEBI:30413"/>
    </ligand>
    <ligandPart>
        <name>Fe</name>
        <dbReference type="ChEBI" id="CHEBI:18248"/>
    </ligandPart>
</feature>
<sequence length="501" mass="57332">MIGIDMDASISNPQIWLIGIIVFFLAYNYLTKESWKRLPPGPPSLPLIGSLPFLGSSDIREPLRKLANKYGDVFTIYLGSRRVVVLDGYDVIHDAFVKNAKVFSGRPNIFTIKIITGGYGIVSTEGEFCREQRRYALHILRDFGVGRSKLEGRMLEEITFFIQEMEKNTDKPLYPQAIIQKSVANVIASVTFGKRMNYEDPIFTKFMETFNRNFRVIGSSGFINIFPFVRYLPGDLFHIKQLQRDYDYLISEYQRIIDEHKKAAKEGKQDDDFISVYLKKIEEEKNVEDSSFTEKQLVCLCNDLFSAGTETSSTTLEWAILFMSLNSDTQARVHAEIDDVLGNDALPSMHHRIQLPFTEATILETQRLGNIVPLGVPHAVTEDVYFRDYFIPKGTMIIPNLYSVHIHPELWPEPEKFKPERFLDSDGNIDQKELIPFSVGKRQCLGEGMAKMELFLYFTSMMQHFNFKLAPGCPAPNMKGLLGLTNTPEPFHVLVEKRNSK</sequence>
<dbReference type="InterPro" id="IPR002401">
    <property type="entry name" value="Cyt_P450_E_grp-I"/>
</dbReference>
<dbReference type="EMBL" id="JAODUP010000208">
    <property type="protein sequence ID" value="KAK2156661.1"/>
    <property type="molecule type" value="Genomic_DNA"/>
</dbReference>
<dbReference type="PRINTS" id="PR00463">
    <property type="entry name" value="EP450I"/>
</dbReference>
<evidence type="ECO:0000256" key="1">
    <source>
        <dbReference type="ARBA" id="ARBA00004370"/>
    </source>
</evidence>
<evidence type="ECO:0000256" key="10">
    <source>
        <dbReference type="SAM" id="Phobius"/>
    </source>
</evidence>
<protein>
    <recommendedName>
        <fullName evidence="13">Cytochrome P450</fullName>
    </recommendedName>
</protein>